<gene>
    <name evidence="2" type="ORF">GCM10009559_63420</name>
</gene>
<keyword evidence="1" id="KW-1133">Transmembrane helix</keyword>
<organism evidence="2 3">
    <name type="scientific">Pseudonocardia zijingensis</name>
    <dbReference type="NCBI Taxonomy" id="153376"/>
    <lineage>
        <taxon>Bacteria</taxon>
        <taxon>Bacillati</taxon>
        <taxon>Actinomycetota</taxon>
        <taxon>Actinomycetes</taxon>
        <taxon>Pseudonocardiales</taxon>
        <taxon>Pseudonocardiaceae</taxon>
        <taxon>Pseudonocardia</taxon>
    </lineage>
</organism>
<proteinExistence type="predicted"/>
<dbReference type="EMBL" id="BAAAHP010000207">
    <property type="protein sequence ID" value="GAA0899278.1"/>
    <property type="molecule type" value="Genomic_DNA"/>
</dbReference>
<feature type="transmembrane region" description="Helical" evidence="1">
    <location>
        <begin position="75"/>
        <end position="96"/>
    </location>
</feature>
<accession>A0ABP3YQ30</accession>
<evidence type="ECO:0000256" key="1">
    <source>
        <dbReference type="SAM" id="Phobius"/>
    </source>
</evidence>
<protein>
    <submittedName>
        <fullName evidence="2">Uncharacterized protein</fullName>
    </submittedName>
</protein>
<reference evidence="3" key="1">
    <citation type="journal article" date="2019" name="Int. J. Syst. Evol. Microbiol.">
        <title>The Global Catalogue of Microorganisms (GCM) 10K type strain sequencing project: providing services to taxonomists for standard genome sequencing and annotation.</title>
        <authorList>
            <consortium name="The Broad Institute Genomics Platform"/>
            <consortium name="The Broad Institute Genome Sequencing Center for Infectious Disease"/>
            <person name="Wu L."/>
            <person name="Ma J."/>
        </authorList>
    </citation>
    <scope>NUCLEOTIDE SEQUENCE [LARGE SCALE GENOMIC DNA]</scope>
    <source>
        <strain evidence="3">JCM 11117</strain>
    </source>
</reference>
<dbReference type="Proteomes" id="UP001499967">
    <property type="component" value="Unassembled WGS sequence"/>
</dbReference>
<name>A0ABP3YQ30_9PSEU</name>
<keyword evidence="3" id="KW-1185">Reference proteome</keyword>
<evidence type="ECO:0000313" key="2">
    <source>
        <dbReference type="EMBL" id="GAA0899278.1"/>
    </source>
</evidence>
<sequence length="151" mass="15946">MPMWLRITLLLAVLGWSIYAAIRRERTVQRRLVREARGSVGRALAVISGYYLALVAVVALSGLGGALAHRAGLPTLTILLLVAGLAVTAPFLWVFAPSGEHGGAATPFRDLRRLGARAGVARALAYPAIAYHFLLLVPAQSAAAIAVIVVE</sequence>
<comment type="caution">
    <text evidence="2">The sequence shown here is derived from an EMBL/GenBank/DDBJ whole genome shotgun (WGS) entry which is preliminary data.</text>
</comment>
<feature type="transmembrane region" description="Helical" evidence="1">
    <location>
        <begin position="44"/>
        <end position="68"/>
    </location>
</feature>
<evidence type="ECO:0000313" key="3">
    <source>
        <dbReference type="Proteomes" id="UP001499967"/>
    </source>
</evidence>
<keyword evidence="1" id="KW-0812">Transmembrane</keyword>
<feature type="transmembrane region" description="Helical" evidence="1">
    <location>
        <begin position="129"/>
        <end position="150"/>
    </location>
</feature>
<keyword evidence="1" id="KW-0472">Membrane</keyword>